<evidence type="ECO:0000256" key="1">
    <source>
        <dbReference type="SAM" id="MobiDB-lite"/>
    </source>
</evidence>
<name>A0A8C8SUD3_9SAUR</name>
<dbReference type="Pfam" id="PF15395">
    <property type="entry name" value="DUF4617"/>
    <property type="match status" value="1"/>
</dbReference>
<dbReference type="PANTHER" id="PTHR21604">
    <property type="entry name" value="RETROELEMENT SILENCING FACTOR 1"/>
    <property type="match status" value="1"/>
</dbReference>
<sequence length="1989" mass="221968">MDWNVRPPQNIANQNNLQCQNSLQSQGNRFSQTLSNASAFPQTSTYSAQNACIYPGSNQMVYLQSNNMNIVTNRLPFQNPEGYKMLPQAFPNESISGRVFVNSQRSFERHPTSHVQIRRIAPKPATCVPEETTLNLWPNSVSNTHVFPQSRISTVSSQTSAGNNVQNIPQKPQNQYMTTNAYPMQPQIGQPNFTRNVMFYQSNQACNTSSKELPVGWVPQYDLNGPALSQQCSTVPINQSSNECVNSQQNSLAFGLPTHVQQQVQCQSTPFHGTHSSSSNTEIAVQSQHYAPAQTGSEDHNGNPSLCMMPPSYDWRAAAQSSTGLQQVVRSVSNEHIQNQQKPTSDQSNVSNVKDVQQQWQKLQSGEPSQATGNVYNLSGNVTANQPFKPSNYSLESYFNTMQEVVTVPSEPLDKISLLQESPVSGSTDLLDNSKTVSSTEGRLKVTKESLAVEAQKLLEIKKKYAILERLFLIKQKLLASSEHNKMTSDLPCNQNINLKPFPHVANQTETFSNSGIVGMKSQLLPLLQSSFEERKDKNIANNGSEGLDKTQNGDQTNQENSAASSVLVAYQDKLPVYLNDLEKTSVLGPKNEPAAGSSQDTLKCTSGFIKLSSSDSLLSKNISVSTGEASVFHSMLSWMGILQEKKSGALNKMSSLLQNEKTASNLPLSGGSSLSNKREAKDAVERVQCLIPVCPELDQQTKSICSQPNENIKTLNNENILNTSHINPLASETEISIINGVGETTPPAAAINGNSFSKTNSCTSVEELEACLALWRKCPSESVDVQYRQPNKTVDSNLISSYEGFHDQSTCQVLENIQNKVTKGDLNKVTISRNETTLSSTISSIGQKHDTLGSNVIKGFELQVAVVSPLILSKETTPSEHKDKNSTYAAGVTYPVIEGGSVRSLQEHKQKDVSAMADTNKGIVETTCLPSDKCSPIQKIDSDVQHTKSANRSKIAKDAVNSRCLYGIKKRKTHQFAQEVKETNIQLSLENTTSLPKISTNSSSPVSQEDRTENKDWEDLVEPGGNTPLVSENVMLQISSVCSLVEGDASYNSQIANMFSSVPLMPSEKNGAQSMSNTMHKEQPLDTCKGKCEMKANVLVGETFLPLQNTLSKVVAAKKSEIPSLETYSCDTNQCNKILDDVNVSSSEEEKHGDTSKTVCNSGQNLVQNTVSRNGGVVADVNQEFTRNKQDLPFNIISETDVSCTAKEENAQEGVSNEGEGTVDNGTSVSSAVPVTSLNDQLTELLKEFPYGIEGADVLSKELTKNEDCMIEPTENQIKTETQACSKISDPKDPIRQIKITILDSEQMEELFPEHSNQSSNKIMVENTDNQKLEMSSAERETSESRVQRDQNLVRERLKNTGEMTASKQEKKFTYCCLRGWLAAVYGVPGCSCKSGKDVISEKQDGGNQCSESEKTGFKGRQEMTSRTAPITEIDCAVENSLQLPVKLHDKSKNNLTMDQDRRCAQTTINKDVKLKMSNKDKSGKSHQEVIKSFHPSEKRETHKFKRMNGQWGEELQLHVLTPSGKEVWANEKDSQKCTKKELTSRKIHHTNPQQMISTRKREKVCLTESIEKNQIQTEDMAVKSKTRIHNSKISETTEVKQTKIYEKHKYKKLEQNIGEAHRDKRHNYTLTKNVEIKEKTEFSTEIKHKLNNHHGTRIKSPNANSRKHSPHKSIKVLPSQEHLYRRKRKENMIGKRDSKKQKLEGERLKYETNTVERVGCNKQSTDMTNFEKYATSKEENGWKYKNFLANHNYVPKPQKKVGRPSKKSKAYFSARTKDMDIQNREKHSEKSPQYLSRRTNRLKISLQREQQKNYLNKVAFRRTAQESICLTKLETSPPKTTWHIKSNNVPEYGQDWKTDGSPSEEEDKLHRPQMLEFKLCPEILFRNTATEGESLDISQCSERDASSPVAGVKSKKKDWLNYIPVKQRKNEGSTQADDNIPLDAAIQILEGNETLHVPVKDSKVMFQIYRKMYLAKRSRSLDSSSSK</sequence>
<feature type="region of interest" description="Disordered" evidence="1">
    <location>
        <begin position="996"/>
        <end position="1029"/>
    </location>
</feature>
<dbReference type="Ensembl" id="ENSPCET00000025877.1">
    <property type="protein sequence ID" value="ENSPCEP00000025037.1"/>
    <property type="gene ID" value="ENSPCEG00000018898.1"/>
</dbReference>
<feature type="region of interest" description="Disordered" evidence="1">
    <location>
        <begin position="1777"/>
        <end position="1797"/>
    </location>
</feature>
<feature type="region of interest" description="Disordered" evidence="1">
    <location>
        <begin position="334"/>
        <end position="357"/>
    </location>
</feature>
<proteinExistence type="predicted"/>
<evidence type="ECO:0000313" key="2">
    <source>
        <dbReference type="Ensembl" id="ENSPCEP00000025037.1"/>
    </source>
</evidence>
<dbReference type="Proteomes" id="UP000694393">
    <property type="component" value="Unplaced"/>
</dbReference>
<dbReference type="PANTHER" id="PTHR21604:SF0">
    <property type="entry name" value="RETROELEMENT SILENCING FACTOR 1"/>
    <property type="match status" value="1"/>
</dbReference>
<feature type="region of interest" description="Disordered" evidence="1">
    <location>
        <begin position="1843"/>
        <end position="1868"/>
    </location>
</feature>
<feature type="compositionally biased region" description="Polar residues" evidence="1">
    <location>
        <begin position="996"/>
        <end position="1008"/>
    </location>
</feature>
<dbReference type="InterPro" id="IPR027866">
    <property type="entry name" value="RESF1"/>
</dbReference>
<feature type="region of interest" description="Disordered" evidence="1">
    <location>
        <begin position="1654"/>
        <end position="1676"/>
    </location>
</feature>
<dbReference type="GO" id="GO:0005634">
    <property type="term" value="C:nucleus"/>
    <property type="evidence" value="ECO:0007669"/>
    <property type="project" value="TreeGrafter"/>
</dbReference>
<feature type="region of interest" description="Disordered" evidence="1">
    <location>
        <begin position="539"/>
        <end position="562"/>
    </location>
</feature>
<dbReference type="GO" id="GO:1990226">
    <property type="term" value="F:histone methyltransferase binding"/>
    <property type="evidence" value="ECO:0007669"/>
    <property type="project" value="TreeGrafter"/>
</dbReference>
<reference evidence="2" key="1">
    <citation type="submission" date="2025-08" db="UniProtKB">
        <authorList>
            <consortium name="Ensembl"/>
        </authorList>
    </citation>
    <scope>IDENTIFICATION</scope>
</reference>
<accession>A0A8C8SUD3</accession>
<evidence type="ECO:0000313" key="3">
    <source>
        <dbReference type="Proteomes" id="UP000694393"/>
    </source>
</evidence>
<organism evidence="2 3">
    <name type="scientific">Pelusios castaneus</name>
    <name type="common">West African mud turtle</name>
    <dbReference type="NCBI Taxonomy" id="367368"/>
    <lineage>
        <taxon>Eukaryota</taxon>
        <taxon>Metazoa</taxon>
        <taxon>Chordata</taxon>
        <taxon>Craniata</taxon>
        <taxon>Vertebrata</taxon>
        <taxon>Euteleostomi</taxon>
        <taxon>Archelosauria</taxon>
        <taxon>Testudinata</taxon>
        <taxon>Testudines</taxon>
        <taxon>Pleurodira</taxon>
        <taxon>Pelomedusidae</taxon>
        <taxon>Pelusios</taxon>
    </lineage>
</organism>
<feature type="compositionally biased region" description="Basic and acidic residues" evidence="1">
    <location>
        <begin position="1009"/>
        <end position="1019"/>
    </location>
</feature>
<keyword evidence="3" id="KW-1185">Reference proteome</keyword>
<evidence type="ECO:0008006" key="4">
    <source>
        <dbReference type="Google" id="ProtNLM"/>
    </source>
</evidence>
<protein>
    <recommendedName>
        <fullName evidence="4">Retroelement silencing factor 1</fullName>
    </recommendedName>
</protein>
<feature type="compositionally biased region" description="Basic and acidic residues" evidence="1">
    <location>
        <begin position="1777"/>
        <end position="1792"/>
    </location>
</feature>
<feature type="compositionally biased region" description="Basic residues" evidence="1">
    <location>
        <begin position="1667"/>
        <end position="1676"/>
    </location>
</feature>
<feature type="region of interest" description="Disordered" evidence="1">
    <location>
        <begin position="1208"/>
        <end position="1229"/>
    </location>
</feature>
<reference evidence="2" key="2">
    <citation type="submission" date="2025-09" db="UniProtKB">
        <authorList>
            <consortium name="Ensembl"/>
        </authorList>
    </citation>
    <scope>IDENTIFICATION</scope>
</reference>
<feature type="compositionally biased region" description="Polar residues" evidence="1">
    <location>
        <begin position="540"/>
        <end position="562"/>
    </location>
</feature>